<dbReference type="Proteomes" id="UP000265618">
    <property type="component" value="Unassembled WGS sequence"/>
</dbReference>
<gene>
    <name evidence="2" type="ORF">KIPB_008433</name>
</gene>
<reference evidence="2 3" key="1">
    <citation type="journal article" date="2018" name="PLoS ONE">
        <title>The draft genome of Kipferlia bialata reveals reductive genome evolution in fornicate parasites.</title>
        <authorList>
            <person name="Tanifuji G."/>
            <person name="Takabayashi S."/>
            <person name="Kume K."/>
            <person name="Takagi M."/>
            <person name="Nakayama T."/>
            <person name="Kamikawa R."/>
            <person name="Inagaki Y."/>
            <person name="Hashimoto T."/>
        </authorList>
    </citation>
    <scope>NUCLEOTIDE SEQUENCE [LARGE SCALE GENOMIC DNA]</scope>
    <source>
        <strain evidence="2">NY0173</strain>
    </source>
</reference>
<feature type="region of interest" description="Disordered" evidence="1">
    <location>
        <begin position="237"/>
        <end position="300"/>
    </location>
</feature>
<name>A0A9K3D2D5_9EUKA</name>
<accession>A0A9K3D2D5</accession>
<comment type="caution">
    <text evidence="2">The sequence shown here is derived from an EMBL/GenBank/DDBJ whole genome shotgun (WGS) entry which is preliminary data.</text>
</comment>
<feature type="compositionally biased region" description="Low complexity" evidence="1">
    <location>
        <begin position="260"/>
        <end position="282"/>
    </location>
</feature>
<evidence type="ECO:0000313" key="3">
    <source>
        <dbReference type="Proteomes" id="UP000265618"/>
    </source>
</evidence>
<evidence type="ECO:0000256" key="1">
    <source>
        <dbReference type="SAM" id="MobiDB-lite"/>
    </source>
</evidence>
<dbReference type="EMBL" id="BDIP01002612">
    <property type="protein sequence ID" value="GIQ86558.1"/>
    <property type="molecule type" value="Genomic_DNA"/>
</dbReference>
<feature type="compositionally biased region" description="Basic and acidic residues" evidence="1">
    <location>
        <begin position="283"/>
        <end position="294"/>
    </location>
</feature>
<protein>
    <submittedName>
        <fullName evidence="2">Uncharacterized protein</fullName>
    </submittedName>
</protein>
<feature type="region of interest" description="Disordered" evidence="1">
    <location>
        <begin position="612"/>
        <end position="635"/>
    </location>
</feature>
<keyword evidence="3" id="KW-1185">Reference proteome</keyword>
<dbReference type="AlphaFoldDB" id="A0A9K3D2D5"/>
<proteinExistence type="predicted"/>
<feature type="non-terminal residue" evidence="2">
    <location>
        <position position="1"/>
    </location>
</feature>
<organism evidence="2 3">
    <name type="scientific">Kipferlia bialata</name>
    <dbReference type="NCBI Taxonomy" id="797122"/>
    <lineage>
        <taxon>Eukaryota</taxon>
        <taxon>Metamonada</taxon>
        <taxon>Carpediemonas-like organisms</taxon>
        <taxon>Kipferlia</taxon>
    </lineage>
</organism>
<sequence>ILNTLVLIFEQASTYAIWLGNQNPRRYGTLIFDDPRSPGEFFPSRVSEPDLYRDGCVVVVDPLSAIPDAALGCWVEPQFLRDKPDMHLYHAGYLSKYVPGMGAEHPIRLIYSEGTREFAQKGYSVCIFAKGKLTIPLTTCFLSLPQSRRQATLSPFLTSPVVVEAAFGLMDSALGMLSVLDKAQTRTLRLDRAMADREFLRLGMFHRFSDFADDLQRASDILRRVCLSVPLDEGVGGPCLTGRDRERGIVGEEPSPSPPESLSLLSPLSPASQHTQSSSTSAEGEKGEEGEMGKGPKHTQTLLGSRDLLASIYITKGSTDYLIDMCRLILLTHVYSLDTVNVLETLGEAMPALNYECLVTSFGVSGDRSAKPVYVSMTADDVWIPPTRSIPTAFHYIMIVARALSVRDGEVCFRYSSQSQTDVRPPYCPTCVKGDMQMVSRREGDIVLSCIGQVEPHAQYLTLEVSVATLTPSLTFLSFLHDYVLAAPEAAETSDLEGSTLGEGSEFDSTEHGQIYSEVVRMCLAAVLNIVREARGLLHLTSIDAAASDSSPHLKTVDGTDVRSLFPPVNGHTPAQLYHAQMVGSDSLSWEDRTPTSRSHTAPGLTLTFSVPTQGPSHPAPPDVTSTDTNTGVDVHSPTLIQTYEEAETEAETEGYRYTPQSGSPSATGGDIVPVIYVPPTQHHPLERECLLYHLSRGGVGVGETPADADRARCIIASAASIAQSPTWLGSGQQREERLTKCIVLVFCESPSVYERDPLVWKALLENRLVLTPVCQSTLLRRVRDMLMRQEEVEGDAETETQSPLVGSGSACDMCDLPPARRLLWCCEDVDQSSVSKLGRILLEYETVVHSSFEAGVSRLLAERSGNTSDYFCYVYHVFRVCDILPALLSLRQWEARVGADPIPFVVMVPGDPQHNGVAASLTPSLTPTCSAGGVHEVEDQTFFHVDLSCNEAHTTLRDMLRGIYRRRTLS</sequence>
<evidence type="ECO:0000313" key="2">
    <source>
        <dbReference type="EMBL" id="GIQ86558.1"/>
    </source>
</evidence>